<dbReference type="SMR" id="G5AEE1"/>
<reference evidence="1 2" key="1">
    <citation type="journal article" date="2006" name="Science">
        <title>Phytophthora genome sequences uncover evolutionary origins and mechanisms of pathogenesis.</title>
        <authorList>
            <person name="Tyler B.M."/>
            <person name="Tripathy S."/>
            <person name="Zhang X."/>
            <person name="Dehal P."/>
            <person name="Jiang R.H."/>
            <person name="Aerts A."/>
            <person name="Arredondo F.D."/>
            <person name="Baxter L."/>
            <person name="Bensasson D."/>
            <person name="Beynon J.L."/>
            <person name="Chapman J."/>
            <person name="Damasceno C.M."/>
            <person name="Dorrance A.E."/>
            <person name="Dou D."/>
            <person name="Dickerman A.W."/>
            <person name="Dubchak I.L."/>
            <person name="Garbelotto M."/>
            <person name="Gijzen M."/>
            <person name="Gordon S.G."/>
            <person name="Govers F."/>
            <person name="Grunwald N.J."/>
            <person name="Huang W."/>
            <person name="Ivors K.L."/>
            <person name="Jones R.W."/>
            <person name="Kamoun S."/>
            <person name="Krampis K."/>
            <person name="Lamour K.H."/>
            <person name="Lee M.K."/>
            <person name="McDonald W.H."/>
            <person name="Medina M."/>
            <person name="Meijer H.J."/>
            <person name="Nordberg E.K."/>
            <person name="Maclean D.J."/>
            <person name="Ospina-Giraldo M.D."/>
            <person name="Morris P.F."/>
            <person name="Phuntumart V."/>
            <person name="Putnam N.H."/>
            <person name="Rash S."/>
            <person name="Rose J.K."/>
            <person name="Sakihama Y."/>
            <person name="Salamov A.A."/>
            <person name="Savidor A."/>
            <person name="Scheuring C.F."/>
            <person name="Smith B.M."/>
            <person name="Sobral B.W."/>
            <person name="Terry A."/>
            <person name="Torto-Alalibo T.A."/>
            <person name="Win J."/>
            <person name="Xu Z."/>
            <person name="Zhang H."/>
            <person name="Grigoriev I.V."/>
            <person name="Rokhsar D.S."/>
            <person name="Boore J.L."/>
        </authorList>
    </citation>
    <scope>NUCLEOTIDE SEQUENCE [LARGE SCALE GENOMIC DNA]</scope>
    <source>
        <strain evidence="1 2">P6497</strain>
    </source>
</reference>
<dbReference type="EMBL" id="JH159164">
    <property type="protein sequence ID" value="EGZ06543.1"/>
    <property type="molecule type" value="Genomic_DNA"/>
</dbReference>
<protein>
    <submittedName>
        <fullName evidence="1">Uncharacterized protein</fullName>
    </submittedName>
</protein>
<dbReference type="KEGG" id="psoj:PHYSODRAFT_405964"/>
<dbReference type="GeneID" id="20651451"/>
<keyword evidence="2" id="KW-1185">Reference proteome</keyword>
<dbReference type="RefSeq" id="XP_009538440.1">
    <property type="nucleotide sequence ID" value="XM_009540145.1"/>
</dbReference>
<feature type="non-terminal residue" evidence="1">
    <location>
        <position position="111"/>
    </location>
</feature>
<organism evidence="1 2">
    <name type="scientific">Phytophthora sojae (strain P6497)</name>
    <name type="common">Soybean stem and root rot agent</name>
    <name type="synonym">Phytophthora megasperma f. sp. glycines</name>
    <dbReference type="NCBI Taxonomy" id="1094619"/>
    <lineage>
        <taxon>Eukaryota</taxon>
        <taxon>Sar</taxon>
        <taxon>Stramenopiles</taxon>
        <taxon>Oomycota</taxon>
        <taxon>Peronosporomycetes</taxon>
        <taxon>Peronosporales</taxon>
        <taxon>Peronosporaceae</taxon>
        <taxon>Phytophthora</taxon>
    </lineage>
</organism>
<dbReference type="InParanoid" id="G5AEE1"/>
<proteinExistence type="predicted"/>
<dbReference type="Proteomes" id="UP000002640">
    <property type="component" value="Unassembled WGS sequence"/>
</dbReference>
<evidence type="ECO:0000313" key="1">
    <source>
        <dbReference type="EMBL" id="EGZ06543.1"/>
    </source>
</evidence>
<accession>G5AEE1</accession>
<sequence>ISTAEIEAAIAACKEGKASVPDLVVCSWYRSYADQLVPILSVMLNKWYAAGVFPESFLEADIFCLKKSGDLHNPLNYRPIALLNTDYKIFSRILATRRVRETLDDRVHPHQ</sequence>
<name>G5AEE1_PHYSP</name>
<gene>
    <name evidence="1" type="ORF">PHYSODRAFT_405964</name>
</gene>
<dbReference type="PANTHER" id="PTHR19446">
    <property type="entry name" value="REVERSE TRANSCRIPTASES"/>
    <property type="match status" value="1"/>
</dbReference>
<dbReference type="AlphaFoldDB" id="G5AEE1"/>
<evidence type="ECO:0000313" key="2">
    <source>
        <dbReference type="Proteomes" id="UP000002640"/>
    </source>
</evidence>
<feature type="non-terminal residue" evidence="1">
    <location>
        <position position="1"/>
    </location>
</feature>